<dbReference type="GeneID" id="54562874"/>
<dbReference type="Proteomes" id="UP000799537">
    <property type="component" value="Unassembled WGS sequence"/>
</dbReference>
<proteinExistence type="inferred from homology"/>
<dbReference type="GO" id="GO:0016491">
    <property type="term" value="F:oxidoreductase activity"/>
    <property type="evidence" value="ECO:0007669"/>
    <property type="project" value="UniProtKB-KW"/>
</dbReference>
<feature type="region of interest" description="Disordered" evidence="3">
    <location>
        <begin position="306"/>
        <end position="328"/>
    </location>
</feature>
<dbReference type="OrthoDB" id="191139at2759"/>
<dbReference type="SUPFAM" id="SSF51735">
    <property type="entry name" value="NAD(P)-binding Rossmann-fold domains"/>
    <property type="match status" value="1"/>
</dbReference>
<keyword evidence="5" id="KW-1185">Reference proteome</keyword>
<evidence type="ECO:0000313" key="5">
    <source>
        <dbReference type="Proteomes" id="UP000799537"/>
    </source>
</evidence>
<name>A0A6A6BYE7_ZASCE</name>
<dbReference type="PRINTS" id="PR00081">
    <property type="entry name" value="GDHRDH"/>
</dbReference>
<organism evidence="4 5">
    <name type="scientific">Zasmidium cellare ATCC 36951</name>
    <dbReference type="NCBI Taxonomy" id="1080233"/>
    <lineage>
        <taxon>Eukaryota</taxon>
        <taxon>Fungi</taxon>
        <taxon>Dikarya</taxon>
        <taxon>Ascomycota</taxon>
        <taxon>Pezizomycotina</taxon>
        <taxon>Dothideomycetes</taxon>
        <taxon>Dothideomycetidae</taxon>
        <taxon>Mycosphaerellales</taxon>
        <taxon>Mycosphaerellaceae</taxon>
        <taxon>Zasmidium</taxon>
    </lineage>
</organism>
<evidence type="ECO:0008006" key="6">
    <source>
        <dbReference type="Google" id="ProtNLM"/>
    </source>
</evidence>
<dbReference type="RefSeq" id="XP_033660624.1">
    <property type="nucleotide sequence ID" value="XM_033809602.1"/>
</dbReference>
<dbReference type="EMBL" id="ML993633">
    <property type="protein sequence ID" value="KAF2159735.1"/>
    <property type="molecule type" value="Genomic_DNA"/>
</dbReference>
<dbReference type="InterPro" id="IPR002347">
    <property type="entry name" value="SDR_fam"/>
</dbReference>
<dbReference type="PANTHER" id="PTHR24320:SF272">
    <property type="entry name" value="NAD(P)-BINDING ROSSMANN-FOLD SUPERFAMILY PROTEIN"/>
    <property type="match status" value="1"/>
</dbReference>
<dbReference type="Pfam" id="PF00106">
    <property type="entry name" value="adh_short"/>
    <property type="match status" value="1"/>
</dbReference>
<evidence type="ECO:0000256" key="2">
    <source>
        <dbReference type="ARBA" id="ARBA00023002"/>
    </source>
</evidence>
<sequence length="345" mass="37512">MPGARSKPYQPYRDVHASPQGAGDARPTGTQIVKDCDLVGKLKGKTILITGANSGIGVTTAKALHLTGAKLFLTARDVSKLDKIIEEIVRENPNLPVPEAIELHLNSLDSVRKAAKAIESKTATLDILICNAGIMAVPYSLTEDGLESQIGVNHFAHFLLFQPLRPLMQKAAEKSKVPSRVVSVSSSGHWFSGGRFEDLHSKRHPMTYNKWQTYGQSKTANIYMCNSITRHYASQGIIGLSLNPGVIATNLGRHLTESDHGDFSFTPELINAFKTPEQGAATTVWAALSPHFEDVENGGRYLADCGESEPTKPGAHAADTGYDPHAYDEEKEEKLWELSLKTVGL</sequence>
<protein>
    <recommendedName>
        <fullName evidence="6">WW domain-containing oxidoreductase</fullName>
    </recommendedName>
</protein>
<keyword evidence="2" id="KW-0560">Oxidoreductase</keyword>
<reference evidence="4" key="1">
    <citation type="journal article" date="2020" name="Stud. Mycol.">
        <title>101 Dothideomycetes genomes: a test case for predicting lifestyles and emergence of pathogens.</title>
        <authorList>
            <person name="Haridas S."/>
            <person name="Albert R."/>
            <person name="Binder M."/>
            <person name="Bloem J."/>
            <person name="Labutti K."/>
            <person name="Salamov A."/>
            <person name="Andreopoulos B."/>
            <person name="Baker S."/>
            <person name="Barry K."/>
            <person name="Bills G."/>
            <person name="Bluhm B."/>
            <person name="Cannon C."/>
            <person name="Castanera R."/>
            <person name="Culley D."/>
            <person name="Daum C."/>
            <person name="Ezra D."/>
            <person name="Gonzalez J."/>
            <person name="Henrissat B."/>
            <person name="Kuo A."/>
            <person name="Liang C."/>
            <person name="Lipzen A."/>
            <person name="Lutzoni F."/>
            <person name="Magnuson J."/>
            <person name="Mondo S."/>
            <person name="Nolan M."/>
            <person name="Ohm R."/>
            <person name="Pangilinan J."/>
            <person name="Park H.-J."/>
            <person name="Ramirez L."/>
            <person name="Alfaro M."/>
            <person name="Sun H."/>
            <person name="Tritt A."/>
            <person name="Yoshinaga Y."/>
            <person name="Zwiers L.-H."/>
            <person name="Turgeon B."/>
            <person name="Goodwin S."/>
            <person name="Spatafora J."/>
            <person name="Crous P."/>
            <person name="Grigoriev I."/>
        </authorList>
    </citation>
    <scope>NUCLEOTIDE SEQUENCE</scope>
    <source>
        <strain evidence="4">ATCC 36951</strain>
    </source>
</reference>
<dbReference type="AlphaFoldDB" id="A0A6A6BYE7"/>
<evidence type="ECO:0000256" key="3">
    <source>
        <dbReference type="SAM" id="MobiDB-lite"/>
    </source>
</evidence>
<evidence type="ECO:0000256" key="1">
    <source>
        <dbReference type="ARBA" id="ARBA00006484"/>
    </source>
</evidence>
<comment type="similarity">
    <text evidence="1">Belongs to the short-chain dehydrogenases/reductases (SDR) family.</text>
</comment>
<accession>A0A6A6BYE7</accession>
<evidence type="ECO:0000313" key="4">
    <source>
        <dbReference type="EMBL" id="KAF2159735.1"/>
    </source>
</evidence>
<gene>
    <name evidence="4" type="ORF">M409DRAFT_29738</name>
</gene>
<feature type="region of interest" description="Disordered" evidence="3">
    <location>
        <begin position="1"/>
        <end position="29"/>
    </location>
</feature>
<dbReference type="Gene3D" id="3.40.50.720">
    <property type="entry name" value="NAD(P)-binding Rossmann-like Domain"/>
    <property type="match status" value="1"/>
</dbReference>
<dbReference type="InterPro" id="IPR036291">
    <property type="entry name" value="NAD(P)-bd_dom_sf"/>
</dbReference>
<dbReference type="PANTHER" id="PTHR24320">
    <property type="entry name" value="RETINOL DEHYDROGENASE"/>
    <property type="match status" value="1"/>
</dbReference>